<dbReference type="PANTHER" id="PTHR39186">
    <property type="entry name" value="DUF2071 FAMILY PROTEIN"/>
    <property type="match status" value="1"/>
</dbReference>
<proteinExistence type="predicted"/>
<dbReference type="InterPro" id="IPR023375">
    <property type="entry name" value="ADC_dom_sf"/>
</dbReference>
<feature type="region of interest" description="Disordered" evidence="1">
    <location>
        <begin position="260"/>
        <end position="280"/>
    </location>
</feature>
<feature type="compositionally biased region" description="Low complexity" evidence="1">
    <location>
        <begin position="1"/>
        <end position="16"/>
    </location>
</feature>
<sequence>MHATAPGTPTRPAATRVGETEPLGPVPPHRLERILMNQDWRDLTYVHWAVPATRVAPLLPPGVRPDEHDGATYVGLVPFRMVDAGPGRRSSVPWLGTFLETNVRLYTVDRDGRRGVLFRSLDCERLAVVAGARLGFAVPYRWSRMRHDVLHTSAGEVHTYASRLRAPRRAASSVLTVRVGAPREATPLDLFLSARWRLHTRMLGATLRVPNEHGVWPLHDAEVLELRDELLASVGFDDLAGRTPDHVAFSPGVHTRFGLPERVGAQGASRSTSQVSPERR</sequence>
<keyword evidence="3" id="KW-1185">Reference proteome</keyword>
<protein>
    <submittedName>
        <fullName evidence="2">DUF2071 domain-containing protein</fullName>
    </submittedName>
</protein>
<accession>A0ABU3PRZ8</accession>
<dbReference type="SUPFAM" id="SSF160104">
    <property type="entry name" value="Acetoacetate decarboxylase-like"/>
    <property type="match status" value="1"/>
</dbReference>
<dbReference type="PANTHER" id="PTHR39186:SF1">
    <property type="entry name" value="DUF2071 DOMAIN-CONTAINING PROTEIN"/>
    <property type="match status" value="1"/>
</dbReference>
<evidence type="ECO:0000313" key="3">
    <source>
        <dbReference type="Proteomes" id="UP001268542"/>
    </source>
</evidence>
<gene>
    <name evidence="2" type="ORF">RDV89_02900</name>
</gene>
<dbReference type="RefSeq" id="WP_315731151.1">
    <property type="nucleotide sequence ID" value="NZ_JAVYII010000001.1"/>
</dbReference>
<dbReference type="EMBL" id="JAVYII010000001">
    <property type="protein sequence ID" value="MDT9591998.1"/>
    <property type="molecule type" value="Genomic_DNA"/>
</dbReference>
<organism evidence="2 3">
    <name type="scientific">Nocardioides imazamoxiresistens</name>
    <dbReference type="NCBI Taxonomy" id="3231893"/>
    <lineage>
        <taxon>Bacteria</taxon>
        <taxon>Bacillati</taxon>
        <taxon>Actinomycetota</taxon>
        <taxon>Actinomycetes</taxon>
        <taxon>Propionibacteriales</taxon>
        <taxon>Nocardioidaceae</taxon>
        <taxon>Nocardioides</taxon>
    </lineage>
</organism>
<comment type="caution">
    <text evidence="2">The sequence shown here is derived from an EMBL/GenBank/DDBJ whole genome shotgun (WGS) entry which is preliminary data.</text>
</comment>
<evidence type="ECO:0000313" key="2">
    <source>
        <dbReference type="EMBL" id="MDT9591998.1"/>
    </source>
</evidence>
<feature type="compositionally biased region" description="Polar residues" evidence="1">
    <location>
        <begin position="268"/>
        <end position="280"/>
    </location>
</feature>
<name>A0ABU3PRZ8_9ACTN</name>
<dbReference type="Proteomes" id="UP001268542">
    <property type="component" value="Unassembled WGS sequence"/>
</dbReference>
<feature type="region of interest" description="Disordered" evidence="1">
    <location>
        <begin position="1"/>
        <end position="25"/>
    </location>
</feature>
<dbReference type="InterPro" id="IPR018644">
    <property type="entry name" value="DUF2071"/>
</dbReference>
<evidence type="ECO:0000256" key="1">
    <source>
        <dbReference type="SAM" id="MobiDB-lite"/>
    </source>
</evidence>
<dbReference type="Pfam" id="PF09844">
    <property type="entry name" value="DUF2071"/>
    <property type="match status" value="1"/>
</dbReference>
<reference evidence="2 3" key="1">
    <citation type="submission" date="2023-08" db="EMBL/GenBank/DDBJ databases">
        <title>Nocardioides seae sp. nov., a bacterium isolated from a soil.</title>
        <authorList>
            <person name="Wang X."/>
        </authorList>
    </citation>
    <scope>NUCLEOTIDE SEQUENCE [LARGE SCALE GENOMIC DNA]</scope>
    <source>
        <strain evidence="2 3">YZH12</strain>
    </source>
</reference>